<protein>
    <recommendedName>
        <fullName evidence="3">MoaB/Mog domain-containing protein</fullName>
    </recommendedName>
</protein>
<dbReference type="RefSeq" id="WP_344326968.1">
    <property type="nucleotide sequence ID" value="NZ_BAAAPY010000005.1"/>
</dbReference>
<evidence type="ECO:0000313" key="5">
    <source>
        <dbReference type="Proteomes" id="UP001501480"/>
    </source>
</evidence>
<dbReference type="SMART" id="SM00852">
    <property type="entry name" value="MoCF_biosynth"/>
    <property type="match status" value="1"/>
</dbReference>
<dbReference type="InterPro" id="IPR001453">
    <property type="entry name" value="MoaB/Mog_dom"/>
</dbReference>
<accession>A0ABN2VYR8</accession>
<dbReference type="InterPro" id="IPR008284">
    <property type="entry name" value="MoCF_biosynth_CS"/>
</dbReference>
<feature type="domain" description="MoaB/Mog" evidence="3">
    <location>
        <begin position="6"/>
        <end position="149"/>
    </location>
</feature>
<name>A0ABN2VYR8_9ACTN</name>
<evidence type="ECO:0000313" key="4">
    <source>
        <dbReference type="EMBL" id="GAA2077885.1"/>
    </source>
</evidence>
<comment type="pathway">
    <text evidence="1">Cofactor biosynthesis; molybdopterin biosynthesis.</text>
</comment>
<keyword evidence="2" id="KW-0501">Molybdenum cofactor biosynthesis</keyword>
<evidence type="ECO:0000256" key="2">
    <source>
        <dbReference type="ARBA" id="ARBA00023150"/>
    </source>
</evidence>
<evidence type="ECO:0000256" key="1">
    <source>
        <dbReference type="ARBA" id="ARBA00005046"/>
    </source>
</evidence>
<dbReference type="EMBL" id="BAAAPY010000005">
    <property type="protein sequence ID" value="GAA2077885.1"/>
    <property type="molecule type" value="Genomic_DNA"/>
</dbReference>
<dbReference type="SUPFAM" id="SSF53218">
    <property type="entry name" value="Molybdenum cofactor biosynthesis proteins"/>
    <property type="match status" value="1"/>
</dbReference>
<keyword evidence="5" id="KW-1185">Reference proteome</keyword>
<proteinExistence type="predicted"/>
<dbReference type="Proteomes" id="UP001501480">
    <property type="component" value="Unassembled WGS sequence"/>
</dbReference>
<sequence length="164" mass="16402">MSRRGAVVVASNRAAHGVYADTTGPLLVDALRAWGFETAEPVVVPDGEPVAEAISRAVASGVDVVLTTGGTGINPTDRTPEVTRPLLDRELPGVAETLRAAGVAKGVPTAALSRGLAGVAGSALVVNLPGSRGGVKDGIAVLADLVPHAVDQLHGGDHRPEGAS</sequence>
<dbReference type="InterPro" id="IPR051920">
    <property type="entry name" value="MPT_Adenylyltrnsfr/MoaC-Rel"/>
</dbReference>
<organism evidence="4 5">
    <name type="scientific">Aeromicrobium halocynthiae</name>
    <dbReference type="NCBI Taxonomy" id="560557"/>
    <lineage>
        <taxon>Bacteria</taxon>
        <taxon>Bacillati</taxon>
        <taxon>Actinomycetota</taxon>
        <taxon>Actinomycetes</taxon>
        <taxon>Propionibacteriales</taxon>
        <taxon>Nocardioidaceae</taxon>
        <taxon>Aeromicrobium</taxon>
    </lineage>
</organism>
<comment type="caution">
    <text evidence="4">The sequence shown here is derived from an EMBL/GenBank/DDBJ whole genome shotgun (WGS) entry which is preliminary data.</text>
</comment>
<dbReference type="PANTHER" id="PTHR43764:SF1">
    <property type="entry name" value="MOLYBDOPTERIN MOLYBDOTRANSFERASE"/>
    <property type="match status" value="1"/>
</dbReference>
<dbReference type="PROSITE" id="PS01078">
    <property type="entry name" value="MOCF_BIOSYNTHESIS_1"/>
    <property type="match status" value="1"/>
</dbReference>
<dbReference type="PANTHER" id="PTHR43764">
    <property type="entry name" value="MOLYBDENUM COFACTOR BIOSYNTHESIS"/>
    <property type="match status" value="1"/>
</dbReference>
<evidence type="ECO:0000259" key="3">
    <source>
        <dbReference type="SMART" id="SM00852"/>
    </source>
</evidence>
<dbReference type="CDD" id="cd00886">
    <property type="entry name" value="MogA_MoaB"/>
    <property type="match status" value="1"/>
</dbReference>
<dbReference type="InterPro" id="IPR036425">
    <property type="entry name" value="MoaB/Mog-like_dom_sf"/>
</dbReference>
<reference evidence="4 5" key="1">
    <citation type="journal article" date="2019" name="Int. J. Syst. Evol. Microbiol.">
        <title>The Global Catalogue of Microorganisms (GCM) 10K type strain sequencing project: providing services to taxonomists for standard genome sequencing and annotation.</title>
        <authorList>
            <consortium name="The Broad Institute Genomics Platform"/>
            <consortium name="The Broad Institute Genome Sequencing Center for Infectious Disease"/>
            <person name="Wu L."/>
            <person name="Ma J."/>
        </authorList>
    </citation>
    <scope>NUCLEOTIDE SEQUENCE [LARGE SCALE GENOMIC DNA]</scope>
    <source>
        <strain evidence="4 5">JCM 15749</strain>
    </source>
</reference>
<dbReference type="Pfam" id="PF00994">
    <property type="entry name" value="MoCF_biosynth"/>
    <property type="match status" value="1"/>
</dbReference>
<dbReference type="NCBIfam" id="TIGR00177">
    <property type="entry name" value="molyb_syn"/>
    <property type="match status" value="1"/>
</dbReference>
<dbReference type="Gene3D" id="3.40.980.10">
    <property type="entry name" value="MoaB/Mog-like domain"/>
    <property type="match status" value="1"/>
</dbReference>
<gene>
    <name evidence="4" type="ORF">GCM10009821_16950</name>
</gene>